<proteinExistence type="predicted"/>
<accession>A0A8G2FC61</accession>
<sequence>MTDFQSLSASLKGEVMVDIANGYFGARKAIDDEREFFERVESDIRLAEQRALTICAQLMALLTSEHNMEGLLYVLGVPVDFLPRVESADPWLSMKLPFAFTAEGRYEKCVLETYERMRNAFEFFLHGTLYEKKGSLEKYGKTTGFYRYMEWCTELNEHIAKVNRDHSPSQVLSVVRGMDVDKVAKQKAVGAVNSKAGCIPGEDMCLTFVPCEEFSGMVLPELPALKAKLDKRNKVSSLIKQYASEVYKSDRAKVEQLIEILKKN</sequence>
<name>A0A8G2FC61_9BACT</name>
<dbReference type="RefSeq" id="WP_019999450.1">
    <property type="nucleotide sequence ID" value="NZ_CP192217.1"/>
</dbReference>
<evidence type="ECO:0000313" key="3">
    <source>
        <dbReference type="Proteomes" id="UP000184001"/>
    </source>
</evidence>
<keyword evidence="4" id="KW-1185">Reference proteome</keyword>
<reference evidence="1 4" key="2">
    <citation type="submission" date="2024-07" db="EMBL/GenBank/DDBJ databases">
        <title>Active virus-host system and metabolic interactions in a Lokiarchaeon culture.</title>
        <authorList>
            <person name="Ponce Toledo R.I."/>
            <person name="Rodrigues Oliveira T."/>
            <person name="Schleper C."/>
        </authorList>
    </citation>
    <scope>NUCLEOTIDE SEQUENCE [LARGE SCALE GENOMIC DNA]</scope>
    <source>
        <strain evidence="1 4">B35</strain>
    </source>
</reference>
<protein>
    <submittedName>
        <fullName evidence="2">Uncharacterized protein</fullName>
    </submittedName>
</protein>
<organism evidence="2 3">
    <name type="scientific">Halodesulfovibrio aestuarii</name>
    <dbReference type="NCBI Taxonomy" id="126333"/>
    <lineage>
        <taxon>Bacteria</taxon>
        <taxon>Pseudomonadati</taxon>
        <taxon>Thermodesulfobacteriota</taxon>
        <taxon>Desulfovibrionia</taxon>
        <taxon>Desulfovibrionales</taxon>
        <taxon>Desulfovibrionaceae</taxon>
        <taxon>Halodesulfovibrio</taxon>
    </lineage>
</organism>
<reference evidence="2 3" key="1">
    <citation type="submission" date="2016-11" db="EMBL/GenBank/DDBJ databases">
        <authorList>
            <person name="Varghese N."/>
            <person name="Submissions S."/>
        </authorList>
    </citation>
    <scope>NUCLEOTIDE SEQUENCE [LARGE SCALE GENOMIC DNA]</scope>
    <source>
        <strain evidence="2 3">DSM 17919</strain>
    </source>
</reference>
<dbReference type="EMBL" id="JBFSOO010000010">
    <property type="protein sequence ID" value="MEZ6854444.1"/>
    <property type="molecule type" value="Genomic_DNA"/>
</dbReference>
<gene>
    <name evidence="1" type="ORF">AB2Z07_13045</name>
    <name evidence="2" type="ORF">SAMN05660830_02850</name>
</gene>
<dbReference type="AlphaFoldDB" id="A0A8G2FC61"/>
<dbReference type="EMBL" id="FQZR01000008">
    <property type="protein sequence ID" value="SHJ61774.1"/>
    <property type="molecule type" value="Genomic_DNA"/>
</dbReference>
<evidence type="ECO:0000313" key="1">
    <source>
        <dbReference type="EMBL" id="MEZ6854444.1"/>
    </source>
</evidence>
<evidence type="ECO:0000313" key="2">
    <source>
        <dbReference type="EMBL" id="SHJ61774.1"/>
    </source>
</evidence>
<dbReference type="Proteomes" id="UP000184001">
    <property type="component" value="Unassembled WGS sequence"/>
</dbReference>
<comment type="caution">
    <text evidence="2">The sequence shown here is derived from an EMBL/GenBank/DDBJ whole genome shotgun (WGS) entry which is preliminary data.</text>
</comment>
<evidence type="ECO:0000313" key="4">
    <source>
        <dbReference type="Proteomes" id="UP001568358"/>
    </source>
</evidence>
<dbReference type="Proteomes" id="UP001568358">
    <property type="component" value="Unassembled WGS sequence"/>
</dbReference>